<evidence type="ECO:0000313" key="2">
    <source>
        <dbReference type="Proteomes" id="UP001174136"/>
    </source>
</evidence>
<accession>A0AA47M1G9</accession>
<dbReference type="Proteomes" id="UP001174136">
    <property type="component" value="Unassembled WGS sequence"/>
</dbReference>
<gene>
    <name evidence="1" type="ORF">N1851_033304</name>
</gene>
<dbReference type="EMBL" id="JAOPHQ010006328">
    <property type="protein sequence ID" value="KAK0131905.1"/>
    <property type="molecule type" value="Genomic_DNA"/>
</dbReference>
<dbReference type="PANTHER" id="PTHR14553:SF1">
    <property type="entry name" value="SIMILAR TO CHROMOSOME 1 OPEN READING FRAME 50"/>
    <property type="match status" value="1"/>
</dbReference>
<sequence>MKLHVLFFRGDPTVSLVESSSAPSGVELVSAYQTHRVGDPADLVSLAAQVQKVQTGARPRPGATRTQMKHVLLCDVGDDFIKANACNKLTVIADQIKYLQEQARKVLEDAKKDADLHHAACNIVKKPGNFYYLYQRPSGQKYFSIISPQEWGASCPHQFIAGYKLQHDMSWTPLDQVEKKDAEIAIMSKLISRQTTLPPCVEPNFEGIGK</sequence>
<dbReference type="InterPro" id="IPR019534">
    <property type="entry name" value="DUF2452"/>
</dbReference>
<evidence type="ECO:0000313" key="1">
    <source>
        <dbReference type="EMBL" id="KAK0131905.1"/>
    </source>
</evidence>
<name>A0AA47M1G9_MERPO</name>
<comment type="caution">
    <text evidence="1">The sequence shown here is derived from an EMBL/GenBank/DDBJ whole genome shotgun (WGS) entry which is preliminary data.</text>
</comment>
<reference evidence="1" key="1">
    <citation type="journal article" date="2023" name="Front. Mar. Sci.">
        <title>A new Merluccius polli reference genome to investigate the effects of global change in West African waters.</title>
        <authorList>
            <person name="Mateo J.L."/>
            <person name="Blanco-Fernandez C."/>
            <person name="Garcia-Vazquez E."/>
            <person name="Machado-Schiaffino G."/>
        </authorList>
    </citation>
    <scope>NUCLEOTIDE SEQUENCE</scope>
    <source>
        <strain evidence="1">C29</strain>
        <tissue evidence="1">Fin</tissue>
    </source>
</reference>
<dbReference type="AlphaFoldDB" id="A0AA47M1G9"/>
<keyword evidence="2" id="KW-1185">Reference proteome</keyword>
<organism evidence="1 2">
    <name type="scientific">Merluccius polli</name>
    <name type="common">Benguela hake</name>
    <name type="synonym">Merluccius cadenati</name>
    <dbReference type="NCBI Taxonomy" id="89951"/>
    <lineage>
        <taxon>Eukaryota</taxon>
        <taxon>Metazoa</taxon>
        <taxon>Chordata</taxon>
        <taxon>Craniata</taxon>
        <taxon>Vertebrata</taxon>
        <taxon>Euteleostomi</taxon>
        <taxon>Actinopterygii</taxon>
        <taxon>Neopterygii</taxon>
        <taxon>Teleostei</taxon>
        <taxon>Neoteleostei</taxon>
        <taxon>Acanthomorphata</taxon>
        <taxon>Zeiogadaria</taxon>
        <taxon>Gadariae</taxon>
        <taxon>Gadiformes</taxon>
        <taxon>Gadoidei</taxon>
        <taxon>Merlucciidae</taxon>
        <taxon>Merluccius</taxon>
    </lineage>
</organism>
<dbReference type="PANTHER" id="PTHR14553">
    <property type="entry name" value="UNCHARACTERIZED PROTEIN C1ORF50"/>
    <property type="match status" value="1"/>
</dbReference>
<protein>
    <submittedName>
        <fullName evidence="1">Uncharacterized protein</fullName>
    </submittedName>
</protein>
<proteinExistence type="predicted"/>
<dbReference type="Pfam" id="PF10504">
    <property type="entry name" value="DUF2452"/>
    <property type="match status" value="1"/>
</dbReference>